<gene>
    <name evidence="11" type="ORF">TCAL_06267</name>
</gene>
<dbReference type="InterPro" id="IPR027417">
    <property type="entry name" value="P-loop_NTPase"/>
</dbReference>
<dbReference type="EMBL" id="VCGU01000458">
    <property type="protein sequence ID" value="TRY63288.1"/>
    <property type="molecule type" value="Genomic_DNA"/>
</dbReference>
<evidence type="ECO:0000256" key="8">
    <source>
        <dbReference type="ARBA" id="ARBA00023136"/>
    </source>
</evidence>
<comment type="similarity">
    <text evidence="2">Belongs to the sulfotransferase 3 family.</text>
</comment>
<evidence type="ECO:0000256" key="5">
    <source>
        <dbReference type="ARBA" id="ARBA00022968"/>
    </source>
</evidence>
<reference evidence="11 12" key="1">
    <citation type="journal article" date="2018" name="Nat. Ecol. Evol.">
        <title>Genomic signatures of mitonuclear coevolution across populations of Tigriopus californicus.</title>
        <authorList>
            <person name="Barreto F.S."/>
            <person name="Watson E.T."/>
            <person name="Lima T.G."/>
            <person name="Willett C.S."/>
            <person name="Edmands S."/>
            <person name="Li W."/>
            <person name="Burton R.S."/>
        </authorList>
    </citation>
    <scope>NUCLEOTIDE SEQUENCE [LARGE SCALE GENOMIC DNA]</scope>
    <source>
        <strain evidence="11 12">San Diego</strain>
    </source>
</reference>
<evidence type="ECO:0000256" key="9">
    <source>
        <dbReference type="ARBA" id="ARBA00023180"/>
    </source>
</evidence>
<name>A0A553ND02_TIGCA</name>
<sequence length="363" mass="42106">MRCPPKGYVPLTSSILAFLGLAIIWILTQPMGPKGLPSKRYLHFKAFDLIPVSLDGNWTLHDIQRRSNVPKIVKIRHMDDYPAFPSFINDQSITHLDHNWAGNASASSNLLIFNRVQETEYSAVQENLNNLKRSENLFTVWNDSVTHSLSIAEELKFAQSRHFQYPGPHFFEGHFYFVDLASHGVKTQPIWINFVRDPVERIVSNFYSNRSPKRWFLAKQKPPNDYFVKNFDACVLSHDPECQFRPGQYREQQLTYFCGNSPICREIGNHQALAMAKINVERFYSVVGLTSEMGPSLKLLSAKLPKFFQNVTSMEDELKHINHKPYKMPLPGVRRKLTSKLVLEMEFYEFIRQRLGRQLREGL</sequence>
<dbReference type="AlphaFoldDB" id="A0A553ND02"/>
<dbReference type="Gene3D" id="3.40.50.300">
    <property type="entry name" value="P-loop containing nucleotide triphosphate hydrolases"/>
    <property type="match status" value="1"/>
</dbReference>
<evidence type="ECO:0000256" key="6">
    <source>
        <dbReference type="ARBA" id="ARBA00022989"/>
    </source>
</evidence>
<dbReference type="InterPro" id="IPR007734">
    <property type="entry name" value="Heparan_SO4_2-O-STrfase"/>
</dbReference>
<dbReference type="InterPro" id="IPR005331">
    <property type="entry name" value="Sulfotransferase"/>
</dbReference>
<evidence type="ECO:0000256" key="3">
    <source>
        <dbReference type="ARBA" id="ARBA00022679"/>
    </source>
</evidence>
<evidence type="ECO:0000256" key="7">
    <source>
        <dbReference type="ARBA" id="ARBA00023034"/>
    </source>
</evidence>
<dbReference type="Pfam" id="PF03567">
    <property type="entry name" value="Sulfotransfer_2"/>
    <property type="match status" value="1"/>
</dbReference>
<keyword evidence="4 10" id="KW-0812">Transmembrane</keyword>
<protein>
    <submittedName>
        <fullName evidence="11">Uncharacterized protein</fullName>
    </submittedName>
</protein>
<keyword evidence="3" id="KW-0808">Transferase</keyword>
<feature type="transmembrane region" description="Helical" evidence="10">
    <location>
        <begin position="7"/>
        <end position="27"/>
    </location>
</feature>
<dbReference type="Proteomes" id="UP000318571">
    <property type="component" value="Chromosome 10"/>
</dbReference>
<evidence type="ECO:0000313" key="12">
    <source>
        <dbReference type="Proteomes" id="UP000318571"/>
    </source>
</evidence>
<dbReference type="GO" id="GO:0000139">
    <property type="term" value="C:Golgi membrane"/>
    <property type="evidence" value="ECO:0007669"/>
    <property type="project" value="UniProtKB-SubCell"/>
</dbReference>
<evidence type="ECO:0000256" key="2">
    <source>
        <dbReference type="ARBA" id="ARBA00010569"/>
    </source>
</evidence>
<accession>A0A553ND02</accession>
<evidence type="ECO:0000256" key="10">
    <source>
        <dbReference type="SAM" id="Phobius"/>
    </source>
</evidence>
<evidence type="ECO:0000256" key="1">
    <source>
        <dbReference type="ARBA" id="ARBA00004323"/>
    </source>
</evidence>
<keyword evidence="7" id="KW-0333">Golgi apparatus</keyword>
<dbReference type="STRING" id="6832.A0A553ND02"/>
<dbReference type="PANTHER" id="PTHR12129">
    <property type="entry name" value="HEPARAN SULFATE 2-O-SULFOTRANSFERASE"/>
    <property type="match status" value="1"/>
</dbReference>
<organism evidence="11 12">
    <name type="scientific">Tigriopus californicus</name>
    <name type="common">Marine copepod</name>
    <dbReference type="NCBI Taxonomy" id="6832"/>
    <lineage>
        <taxon>Eukaryota</taxon>
        <taxon>Metazoa</taxon>
        <taxon>Ecdysozoa</taxon>
        <taxon>Arthropoda</taxon>
        <taxon>Crustacea</taxon>
        <taxon>Multicrustacea</taxon>
        <taxon>Hexanauplia</taxon>
        <taxon>Copepoda</taxon>
        <taxon>Harpacticoida</taxon>
        <taxon>Harpacticidae</taxon>
        <taxon>Tigriopus</taxon>
    </lineage>
</organism>
<keyword evidence="5" id="KW-0735">Signal-anchor</keyword>
<keyword evidence="9" id="KW-0325">Glycoprotein</keyword>
<evidence type="ECO:0000256" key="4">
    <source>
        <dbReference type="ARBA" id="ARBA00022692"/>
    </source>
</evidence>
<dbReference type="GO" id="GO:0008146">
    <property type="term" value="F:sulfotransferase activity"/>
    <property type="evidence" value="ECO:0007669"/>
    <property type="project" value="InterPro"/>
</dbReference>
<dbReference type="OrthoDB" id="10019582at2759"/>
<comment type="caution">
    <text evidence="11">The sequence shown here is derived from an EMBL/GenBank/DDBJ whole genome shotgun (WGS) entry which is preliminary data.</text>
</comment>
<keyword evidence="6 10" id="KW-1133">Transmembrane helix</keyword>
<evidence type="ECO:0000313" key="11">
    <source>
        <dbReference type="EMBL" id="TRY63288.1"/>
    </source>
</evidence>
<comment type="subcellular location">
    <subcellularLocation>
        <location evidence="1">Golgi apparatus membrane</location>
        <topology evidence="1">Single-pass type II membrane protein</topology>
    </subcellularLocation>
</comment>
<keyword evidence="8 10" id="KW-0472">Membrane</keyword>
<proteinExistence type="inferred from homology"/>
<dbReference type="PANTHER" id="PTHR12129:SF15">
    <property type="entry name" value="URONYL 2-SULFOTRANSFERASE"/>
    <property type="match status" value="1"/>
</dbReference>
<keyword evidence="12" id="KW-1185">Reference proteome</keyword>